<reference evidence="4" key="1">
    <citation type="submission" date="2025-08" db="UniProtKB">
        <authorList>
            <consortium name="RefSeq"/>
        </authorList>
    </citation>
    <scope>IDENTIFICATION</scope>
    <source>
        <tissue evidence="4">Whole body</tissue>
    </source>
</reference>
<feature type="signal peptide" evidence="2">
    <location>
        <begin position="1"/>
        <end position="28"/>
    </location>
</feature>
<dbReference type="RefSeq" id="XP_017892372.1">
    <property type="nucleotide sequence ID" value="XM_018036883.2"/>
</dbReference>
<name>A0AAJ7NFA8_9HYME</name>
<organism evidence="3 4">
    <name type="scientific">Ceratina calcarata</name>
    <dbReference type="NCBI Taxonomy" id="156304"/>
    <lineage>
        <taxon>Eukaryota</taxon>
        <taxon>Metazoa</taxon>
        <taxon>Ecdysozoa</taxon>
        <taxon>Arthropoda</taxon>
        <taxon>Hexapoda</taxon>
        <taxon>Insecta</taxon>
        <taxon>Pterygota</taxon>
        <taxon>Neoptera</taxon>
        <taxon>Endopterygota</taxon>
        <taxon>Hymenoptera</taxon>
        <taxon>Apocrita</taxon>
        <taxon>Aculeata</taxon>
        <taxon>Apoidea</taxon>
        <taxon>Anthophila</taxon>
        <taxon>Apidae</taxon>
        <taxon>Ceratina</taxon>
        <taxon>Zadontomerus</taxon>
    </lineage>
</organism>
<evidence type="ECO:0000313" key="4">
    <source>
        <dbReference type="RefSeq" id="XP_017892372.1"/>
    </source>
</evidence>
<keyword evidence="1" id="KW-0812">Transmembrane</keyword>
<sequence length="565" mass="66817">MSKGYAEGVLFITIQHLCLSILQCSTTCDYVCDFNGCKRSIKNLNISIEEYCTNNTSTDVSFSLIERGSNMSEFPAIVGLGIKPPKTKCKYDMTLYAKEMLNKKECTNYKFNSYRNEIHSKFSICFISDEKQYKNETQVLIPYIFTACYKVQFYFNNSYEWMEGNNKFLETNYKKTELTEPRADCVYYVINHENNTVLRFRVNLTLPVVTEAEIRLTRNISEKYETFNNFTSKFDVLNKYLGTEYYDTYNKTLITRYVKDFDSYKTSNYEKWPYRFKIILRRDIRCWETRVWKQPNSDCIYYTKCRHNEEQISLNHDNQWNSMKYIVAIILSIIGIIYFLYISWFCIKRGKAFYENDWVARTIAESAALTENVVNRNIVLVYPKGSKKFMNTMSDFRTMLCEACHCIVSEFPIETVDSLVRFHFYSLQIRDWHNGAEWNHVARIGPSEWFSEMLRDKCRVIWIDVPATRLLIGKKYESRNVEIGDFRDAVFPMIFNLSKWDVERSTPCEIKHFIVRLEEFDNLVADDDPFIDLHASVRYSMPQDLDLLCSNLSVLESVDKRRGSS</sequence>
<dbReference type="GeneID" id="108632362"/>
<proteinExistence type="predicted"/>
<dbReference type="Gene3D" id="3.40.50.11530">
    <property type="match status" value="1"/>
</dbReference>
<dbReference type="Proteomes" id="UP000694925">
    <property type="component" value="Unplaced"/>
</dbReference>
<evidence type="ECO:0000313" key="3">
    <source>
        <dbReference type="Proteomes" id="UP000694925"/>
    </source>
</evidence>
<dbReference type="KEGG" id="ccal:108632362"/>
<evidence type="ECO:0000256" key="2">
    <source>
        <dbReference type="SAM" id="SignalP"/>
    </source>
</evidence>
<gene>
    <name evidence="4" type="primary">LOC108632362</name>
</gene>
<accession>A0AAJ7NFA8</accession>
<keyword evidence="2" id="KW-0732">Signal</keyword>
<keyword evidence="1" id="KW-0472">Membrane</keyword>
<evidence type="ECO:0000256" key="1">
    <source>
        <dbReference type="SAM" id="Phobius"/>
    </source>
</evidence>
<keyword evidence="3" id="KW-1185">Reference proteome</keyword>
<feature type="chain" id="PRO_5042544169" evidence="2">
    <location>
        <begin position="29"/>
        <end position="565"/>
    </location>
</feature>
<feature type="transmembrane region" description="Helical" evidence="1">
    <location>
        <begin position="325"/>
        <end position="347"/>
    </location>
</feature>
<protein>
    <submittedName>
        <fullName evidence="4">Uncharacterized protein LOC108632362 isoform X1</fullName>
    </submittedName>
</protein>
<keyword evidence="1" id="KW-1133">Transmembrane helix</keyword>
<dbReference type="AlphaFoldDB" id="A0AAJ7NFA8"/>